<keyword evidence="1" id="KW-1133">Transmembrane helix</keyword>
<evidence type="ECO:0000313" key="3">
    <source>
        <dbReference type="Proteomes" id="UP000517753"/>
    </source>
</evidence>
<feature type="transmembrane region" description="Helical" evidence="1">
    <location>
        <begin position="80"/>
        <end position="100"/>
    </location>
</feature>
<proteinExistence type="predicted"/>
<dbReference type="RefSeq" id="WP_179507573.1">
    <property type="nucleotide sequence ID" value="NZ_JACCBY010000001.1"/>
</dbReference>
<keyword evidence="1" id="KW-0812">Transmembrane</keyword>
<sequence length="196" mass="22225">MIYDENHFRAAIDEIKRHLEDTETSKLGHWAAARRYERVHKLALGLPATVLSIVLAWLVSSQTRTVLPAAGVGSELIRNIPVFISLVVSLLSGMTAFLNLSDLAIRHRTAAENLNALWRNCRNWETDFPDTSFCEAAVKAVQGYRARLNDINGDAPQIPKWAWRATRRQREEGSVSYRGEQRRSPPGFIARLFSRK</sequence>
<keyword evidence="1" id="KW-0472">Membrane</keyword>
<evidence type="ECO:0000256" key="1">
    <source>
        <dbReference type="SAM" id="Phobius"/>
    </source>
</evidence>
<dbReference type="Proteomes" id="UP000517753">
    <property type="component" value="Unassembled WGS sequence"/>
</dbReference>
<evidence type="ECO:0008006" key="4">
    <source>
        <dbReference type="Google" id="ProtNLM"/>
    </source>
</evidence>
<reference evidence="2 3" key="1">
    <citation type="submission" date="2020-08" db="EMBL/GenBank/DDBJ databases">
        <title>The Agave Microbiome: Exploring the role of microbial communities in plant adaptations to desert environments.</title>
        <authorList>
            <person name="Partida-Martinez L.P."/>
        </authorList>
    </citation>
    <scope>NUCLEOTIDE SEQUENCE [LARGE SCALE GENOMIC DNA]</scope>
    <source>
        <strain evidence="2 3">AS2.3</strain>
    </source>
</reference>
<dbReference type="AlphaFoldDB" id="A0A7Y9FKQ1"/>
<name>A0A7Y9FKQ1_9SPHN</name>
<keyword evidence="3" id="KW-1185">Reference proteome</keyword>
<evidence type="ECO:0000313" key="2">
    <source>
        <dbReference type="EMBL" id="NYD89054.1"/>
    </source>
</evidence>
<gene>
    <name evidence="2" type="ORF">HD841_000823</name>
</gene>
<organism evidence="2 3">
    <name type="scientific">Sphingomonas melonis</name>
    <dbReference type="NCBI Taxonomy" id="152682"/>
    <lineage>
        <taxon>Bacteria</taxon>
        <taxon>Pseudomonadati</taxon>
        <taxon>Pseudomonadota</taxon>
        <taxon>Alphaproteobacteria</taxon>
        <taxon>Sphingomonadales</taxon>
        <taxon>Sphingomonadaceae</taxon>
        <taxon>Sphingomonas</taxon>
    </lineage>
</organism>
<dbReference type="EMBL" id="JACCBY010000001">
    <property type="protein sequence ID" value="NYD89054.1"/>
    <property type="molecule type" value="Genomic_DNA"/>
</dbReference>
<accession>A0A7Y9FKQ1</accession>
<feature type="transmembrane region" description="Helical" evidence="1">
    <location>
        <begin position="42"/>
        <end position="60"/>
    </location>
</feature>
<protein>
    <recommendedName>
        <fullName evidence="4">SMODS and SLOG-associating 2TM effector domain-containing protein</fullName>
    </recommendedName>
</protein>
<dbReference type="NCBIfam" id="NF033632">
    <property type="entry name" value="SLATT_4"/>
    <property type="match status" value="1"/>
</dbReference>
<comment type="caution">
    <text evidence="2">The sequence shown here is derived from an EMBL/GenBank/DDBJ whole genome shotgun (WGS) entry which is preliminary data.</text>
</comment>